<dbReference type="Proteomes" id="UP001596501">
    <property type="component" value="Unassembled WGS sequence"/>
</dbReference>
<evidence type="ECO:0000313" key="2">
    <source>
        <dbReference type="Proteomes" id="UP001596501"/>
    </source>
</evidence>
<comment type="caution">
    <text evidence="1">The sequence shown here is derived from an EMBL/GenBank/DDBJ whole genome shotgun (WGS) entry which is preliminary data.</text>
</comment>
<reference evidence="2" key="1">
    <citation type="journal article" date="2019" name="Int. J. Syst. Evol. Microbiol.">
        <title>The Global Catalogue of Microorganisms (GCM) 10K type strain sequencing project: providing services to taxonomists for standard genome sequencing and annotation.</title>
        <authorList>
            <consortium name="The Broad Institute Genomics Platform"/>
            <consortium name="The Broad Institute Genome Sequencing Center for Infectious Disease"/>
            <person name="Wu L."/>
            <person name="Ma J."/>
        </authorList>
    </citation>
    <scope>NUCLEOTIDE SEQUENCE [LARGE SCALE GENOMIC DNA]</scope>
    <source>
        <strain evidence="2">CGMCC 1.12371</strain>
    </source>
</reference>
<sequence length="146" mass="16464">MKMNTDLKQLLALSMPTFAYTKLERFADHEYRASGVPEIEHSFASVDLSQVAGTTHPVYGGRSWIDLLGNPPGGEFAELQHIRRYLRYMVENPSYYTKDEKKPGWSFYLVDGRYYIGDGSHRTVIGRFLLSLNGLPTTVSGVLAGR</sequence>
<proteinExistence type="predicted"/>
<protein>
    <recommendedName>
        <fullName evidence="3">ParB/Sulfiredoxin domain-containing protein</fullName>
    </recommendedName>
</protein>
<gene>
    <name evidence="1" type="ORF">ACFQPB_21995</name>
</gene>
<organism evidence="1 2">
    <name type="scientific">Hydrogenophaga atypica</name>
    <dbReference type="NCBI Taxonomy" id="249409"/>
    <lineage>
        <taxon>Bacteria</taxon>
        <taxon>Pseudomonadati</taxon>
        <taxon>Pseudomonadota</taxon>
        <taxon>Betaproteobacteria</taxon>
        <taxon>Burkholderiales</taxon>
        <taxon>Comamonadaceae</taxon>
        <taxon>Hydrogenophaga</taxon>
    </lineage>
</organism>
<keyword evidence="2" id="KW-1185">Reference proteome</keyword>
<dbReference type="EMBL" id="JBHTCA010000035">
    <property type="protein sequence ID" value="MFC7411536.1"/>
    <property type="molecule type" value="Genomic_DNA"/>
</dbReference>
<evidence type="ECO:0000313" key="1">
    <source>
        <dbReference type="EMBL" id="MFC7411536.1"/>
    </source>
</evidence>
<accession>A0ABW2QQ53</accession>
<name>A0ABW2QQ53_9BURK</name>
<evidence type="ECO:0008006" key="3">
    <source>
        <dbReference type="Google" id="ProtNLM"/>
    </source>
</evidence>